<accession>A0A2K4WBD3</accession>
<dbReference type="Proteomes" id="UP000238093">
    <property type="component" value="Chromosome I"/>
</dbReference>
<sequence length="332" mass="38202">MRTGAPSWKAWRHPLRPRATLTDEAALYAHNPSFTDHLPWVEYLDTEQCFLLDDNRSVGAVFELLPIGTEGREPDWLMAARDALEDALQDSFNERDQASWVAQFFCQDDNDFTPYLTRLTDYIQYSARGTVFTEAYLELTRRHLKAIAKPGGLFEDQVVTRLPWRGNNRRVRLVVYRWLESDVDETGLTPVQSLHQACERVAASLQACGVQSTRVDGRGLYAWLLPWFNPAPRLTDEAPEDFYRRVAYPESGDGESLELPFDHDFAERLFFNEPRSDVQHGLWFFDDQPHRVMVVDKLRRAPLIGQLTGETRKGDAVNALFDQLRLVAVARL</sequence>
<protein>
    <submittedName>
        <fullName evidence="1">Conjugal transfer protein</fullName>
    </submittedName>
</protein>
<proteinExistence type="predicted"/>
<name>A0A2K4WBD3_9PSED</name>
<dbReference type="Pfam" id="PF11130">
    <property type="entry name" value="TraC_F_IV"/>
    <property type="match status" value="1"/>
</dbReference>
<gene>
    <name evidence="1" type="ORF">CFBP6411_01839</name>
</gene>
<evidence type="ECO:0000313" key="2">
    <source>
        <dbReference type="Proteomes" id="UP000238093"/>
    </source>
</evidence>
<reference evidence="1 2" key="1">
    <citation type="submission" date="2017-11" db="EMBL/GenBank/DDBJ databases">
        <authorList>
            <person name="Han C.G."/>
        </authorList>
    </citation>
    <scope>NUCLEOTIDE SEQUENCE [LARGE SCALE GENOMIC DNA]</scope>
    <source>
        <strain evidence="1">CFBP6411</strain>
    </source>
</reference>
<dbReference type="InterPro" id="IPR025955">
    <property type="entry name" value="TraC/Conjuga_ATPase"/>
</dbReference>
<organism evidence="1 2">
    <name type="scientific">Pseudomonas syringae group genomosp. 3</name>
    <dbReference type="NCBI Taxonomy" id="251701"/>
    <lineage>
        <taxon>Bacteria</taxon>
        <taxon>Pseudomonadati</taxon>
        <taxon>Pseudomonadota</taxon>
        <taxon>Gammaproteobacteria</taxon>
        <taxon>Pseudomonadales</taxon>
        <taxon>Pseudomonadaceae</taxon>
        <taxon>Pseudomonas</taxon>
    </lineage>
</organism>
<evidence type="ECO:0000313" key="1">
    <source>
        <dbReference type="EMBL" id="SOS33199.1"/>
    </source>
</evidence>
<dbReference type="AlphaFoldDB" id="A0A2K4WBD3"/>
<dbReference type="EMBL" id="LT963408">
    <property type="protein sequence ID" value="SOS33199.1"/>
    <property type="molecule type" value="Genomic_DNA"/>
</dbReference>